<dbReference type="Proteomes" id="UP000559027">
    <property type="component" value="Unassembled WGS sequence"/>
</dbReference>
<feature type="transmembrane region" description="Helical" evidence="1">
    <location>
        <begin position="12"/>
        <end position="33"/>
    </location>
</feature>
<protein>
    <submittedName>
        <fullName evidence="2">Uncharacterized protein</fullName>
    </submittedName>
</protein>
<dbReference type="AlphaFoldDB" id="A0A8H5LJX9"/>
<keyword evidence="3" id="KW-1185">Reference proteome</keyword>
<keyword evidence="1" id="KW-1133">Transmembrane helix</keyword>
<name>A0A8H5LJX9_9AGAR</name>
<reference evidence="2 3" key="1">
    <citation type="journal article" date="2020" name="ISME J.">
        <title>Uncovering the hidden diversity of litter-decomposition mechanisms in mushroom-forming fungi.</title>
        <authorList>
            <person name="Floudas D."/>
            <person name="Bentzer J."/>
            <person name="Ahren D."/>
            <person name="Johansson T."/>
            <person name="Persson P."/>
            <person name="Tunlid A."/>
        </authorList>
    </citation>
    <scope>NUCLEOTIDE SEQUENCE [LARGE SCALE GENOMIC DNA]</scope>
    <source>
        <strain evidence="2 3">CBS 146.42</strain>
    </source>
</reference>
<evidence type="ECO:0000313" key="2">
    <source>
        <dbReference type="EMBL" id="KAF5359874.1"/>
    </source>
</evidence>
<evidence type="ECO:0000313" key="3">
    <source>
        <dbReference type="Proteomes" id="UP000559027"/>
    </source>
</evidence>
<keyword evidence="1" id="KW-0472">Membrane</keyword>
<dbReference type="EMBL" id="JAACJO010000004">
    <property type="protein sequence ID" value="KAF5359874.1"/>
    <property type="molecule type" value="Genomic_DNA"/>
</dbReference>
<evidence type="ECO:0000256" key="1">
    <source>
        <dbReference type="SAM" id="Phobius"/>
    </source>
</evidence>
<accession>A0A8H5LJX9</accession>
<feature type="transmembrane region" description="Helical" evidence="1">
    <location>
        <begin position="45"/>
        <end position="64"/>
    </location>
</feature>
<sequence>MEILQSNWKSILIAFNVLSVASVILIILTLLPPLLSRSGHRRPPWYGHMLSWLVFSVTLLLLLGHQEDRQPPAGLCFVQSALLYATPPLIAFSMACYLLDIALAVVTLLDTKSLRRRKAWISVIVSFGTRGYHFTYFDH</sequence>
<proteinExistence type="predicted"/>
<dbReference type="OrthoDB" id="2942412at2759"/>
<organism evidence="2 3">
    <name type="scientific">Leucocoprinus leucothites</name>
    <dbReference type="NCBI Taxonomy" id="201217"/>
    <lineage>
        <taxon>Eukaryota</taxon>
        <taxon>Fungi</taxon>
        <taxon>Dikarya</taxon>
        <taxon>Basidiomycota</taxon>
        <taxon>Agaricomycotina</taxon>
        <taxon>Agaricomycetes</taxon>
        <taxon>Agaricomycetidae</taxon>
        <taxon>Agaricales</taxon>
        <taxon>Agaricineae</taxon>
        <taxon>Agaricaceae</taxon>
        <taxon>Leucocoprinus</taxon>
    </lineage>
</organism>
<keyword evidence="1" id="KW-0812">Transmembrane</keyword>
<gene>
    <name evidence="2" type="ORF">D9756_003451</name>
</gene>
<comment type="caution">
    <text evidence="2">The sequence shown here is derived from an EMBL/GenBank/DDBJ whole genome shotgun (WGS) entry which is preliminary data.</text>
</comment>
<feature type="transmembrane region" description="Helical" evidence="1">
    <location>
        <begin position="84"/>
        <end position="109"/>
    </location>
</feature>